<dbReference type="SUPFAM" id="SSF48726">
    <property type="entry name" value="Immunoglobulin"/>
    <property type="match status" value="2"/>
</dbReference>
<dbReference type="InterPro" id="IPR013783">
    <property type="entry name" value="Ig-like_fold"/>
</dbReference>
<proteinExistence type="predicted"/>
<evidence type="ECO:0000313" key="8">
    <source>
        <dbReference type="Proteomes" id="UP000580879"/>
    </source>
</evidence>
<evidence type="ECO:0000313" key="7">
    <source>
        <dbReference type="EMBL" id="NWW77253.1"/>
    </source>
</evidence>
<dbReference type="AlphaFoldDB" id="A0A7K6QU22"/>
<comment type="caution">
    <text evidence="7">The sequence shown here is derived from an EMBL/GenBank/DDBJ whole genome shotgun (WGS) entry which is preliminary data.</text>
</comment>
<feature type="non-terminal residue" evidence="7">
    <location>
        <position position="197"/>
    </location>
</feature>
<feature type="compositionally biased region" description="Polar residues" evidence="5">
    <location>
        <begin position="168"/>
        <end position="181"/>
    </location>
</feature>
<dbReference type="PANTHER" id="PTHR12080">
    <property type="entry name" value="SIGNALING LYMPHOCYTIC ACTIVATION MOLECULE"/>
    <property type="match status" value="1"/>
</dbReference>
<dbReference type="InterPro" id="IPR007110">
    <property type="entry name" value="Ig-like_dom"/>
</dbReference>
<evidence type="ECO:0000256" key="4">
    <source>
        <dbReference type="ARBA" id="ARBA00023180"/>
    </source>
</evidence>
<accession>A0A7K6QU22</accession>
<dbReference type="GO" id="GO:0016020">
    <property type="term" value="C:membrane"/>
    <property type="evidence" value="ECO:0007669"/>
    <property type="project" value="UniProtKB-SubCell"/>
</dbReference>
<dbReference type="InterPro" id="IPR015631">
    <property type="entry name" value="CD2/SLAM_rcpt"/>
</dbReference>
<keyword evidence="2" id="KW-0732">Signal</keyword>
<evidence type="ECO:0000259" key="6">
    <source>
        <dbReference type="PROSITE" id="PS50835"/>
    </source>
</evidence>
<keyword evidence="8" id="KW-1185">Reference proteome</keyword>
<dbReference type="Gene3D" id="2.60.40.10">
    <property type="entry name" value="Immunoglobulins"/>
    <property type="match status" value="2"/>
</dbReference>
<keyword evidence="3" id="KW-0472">Membrane</keyword>
<protein>
    <submittedName>
        <fullName evidence="7">SLAF9 protein</fullName>
    </submittedName>
</protein>
<keyword evidence="4" id="KW-0325">Glycoprotein</keyword>
<dbReference type="Proteomes" id="UP000580879">
    <property type="component" value="Unassembled WGS sequence"/>
</dbReference>
<feature type="domain" description="Ig-like" evidence="6">
    <location>
        <begin position="106"/>
        <end position="180"/>
    </location>
</feature>
<dbReference type="PROSITE" id="PS50835">
    <property type="entry name" value="IG_LIKE"/>
    <property type="match status" value="1"/>
</dbReference>
<name>A0A7K6QU22_9PASS</name>
<gene>
    <name evidence="7" type="primary">Slamf9</name>
    <name evidence="7" type="ORF">CLIRUF_R05525</name>
</gene>
<dbReference type="OrthoDB" id="8741746at2759"/>
<dbReference type="PANTHER" id="PTHR12080:SF55">
    <property type="entry name" value="LYMPHOCYTE FUNCTION-ASSOCIATED ANTIGEN 3"/>
    <property type="match status" value="1"/>
</dbReference>
<organism evidence="7 8">
    <name type="scientific">Climacteris rufus</name>
    <name type="common">rufous treecreeper</name>
    <dbReference type="NCBI Taxonomy" id="47695"/>
    <lineage>
        <taxon>Eukaryota</taxon>
        <taxon>Metazoa</taxon>
        <taxon>Chordata</taxon>
        <taxon>Craniata</taxon>
        <taxon>Vertebrata</taxon>
        <taxon>Euteleostomi</taxon>
        <taxon>Archelosauria</taxon>
        <taxon>Archosauria</taxon>
        <taxon>Dinosauria</taxon>
        <taxon>Saurischia</taxon>
        <taxon>Theropoda</taxon>
        <taxon>Coelurosauria</taxon>
        <taxon>Aves</taxon>
        <taxon>Neognathae</taxon>
        <taxon>Neoaves</taxon>
        <taxon>Telluraves</taxon>
        <taxon>Australaves</taxon>
        <taxon>Passeriformes</taxon>
        <taxon>Climacteridae</taxon>
        <taxon>Climacteris</taxon>
    </lineage>
</organism>
<reference evidence="7 8" key="1">
    <citation type="submission" date="2019-09" db="EMBL/GenBank/DDBJ databases">
        <title>Bird 10,000 Genomes (B10K) Project - Family phase.</title>
        <authorList>
            <person name="Zhang G."/>
        </authorList>
    </citation>
    <scope>NUCLEOTIDE SEQUENCE [LARGE SCALE GENOMIC DNA]</scope>
    <source>
        <strain evidence="7">B10K-DU-029-53</strain>
    </source>
</reference>
<evidence type="ECO:0000256" key="2">
    <source>
        <dbReference type="ARBA" id="ARBA00022729"/>
    </source>
</evidence>
<feature type="region of interest" description="Disordered" evidence="5">
    <location>
        <begin position="164"/>
        <end position="197"/>
    </location>
</feature>
<sequence>SPACAGDTTEVIGTVGSSVTFHIQNPAGSAAMWSFGTDPIATVIFRASPGILFFDGKFRTRFTFPENGRALSISQLSLADAGIYSVKMKGETSTFTLRVYRELAEPRVTCEAQNCSSGSCRFSLRCSAAGAGLGNVSYLWSVGNLPRGVGQVLLVEKSPRDEEEPLTCTAQNPVSSRNVSVPTAGGLCAGESQGRGK</sequence>
<dbReference type="InterPro" id="IPR036179">
    <property type="entry name" value="Ig-like_dom_sf"/>
</dbReference>
<dbReference type="EMBL" id="VZRZ01005096">
    <property type="protein sequence ID" value="NWW77253.1"/>
    <property type="molecule type" value="Genomic_DNA"/>
</dbReference>
<evidence type="ECO:0000256" key="3">
    <source>
        <dbReference type="ARBA" id="ARBA00023136"/>
    </source>
</evidence>
<feature type="non-terminal residue" evidence="7">
    <location>
        <position position="1"/>
    </location>
</feature>
<evidence type="ECO:0000256" key="1">
    <source>
        <dbReference type="ARBA" id="ARBA00004370"/>
    </source>
</evidence>
<evidence type="ECO:0000256" key="5">
    <source>
        <dbReference type="SAM" id="MobiDB-lite"/>
    </source>
</evidence>
<comment type="subcellular location">
    <subcellularLocation>
        <location evidence="1">Membrane</location>
    </subcellularLocation>
</comment>